<protein>
    <submittedName>
        <fullName evidence="1">Uncharacterized protein</fullName>
    </submittedName>
</protein>
<keyword evidence="2" id="KW-1185">Reference proteome</keyword>
<dbReference type="EMBL" id="JAQQWM010000005">
    <property type="protein sequence ID" value="KAK8064304.1"/>
    <property type="molecule type" value="Genomic_DNA"/>
</dbReference>
<proteinExistence type="predicted"/>
<name>A0ABR1UZD3_9PEZI</name>
<accession>A0ABR1UZD3</accession>
<organism evidence="1 2">
    <name type="scientific">Apiospora saccharicola</name>
    <dbReference type="NCBI Taxonomy" id="335842"/>
    <lineage>
        <taxon>Eukaryota</taxon>
        <taxon>Fungi</taxon>
        <taxon>Dikarya</taxon>
        <taxon>Ascomycota</taxon>
        <taxon>Pezizomycotina</taxon>
        <taxon>Sordariomycetes</taxon>
        <taxon>Xylariomycetidae</taxon>
        <taxon>Amphisphaeriales</taxon>
        <taxon>Apiosporaceae</taxon>
        <taxon>Apiospora</taxon>
    </lineage>
</organism>
<dbReference type="Proteomes" id="UP001446871">
    <property type="component" value="Unassembled WGS sequence"/>
</dbReference>
<comment type="caution">
    <text evidence="1">The sequence shown here is derived from an EMBL/GenBank/DDBJ whole genome shotgun (WGS) entry which is preliminary data.</text>
</comment>
<evidence type="ECO:0000313" key="1">
    <source>
        <dbReference type="EMBL" id="KAK8064304.1"/>
    </source>
</evidence>
<reference evidence="1 2" key="1">
    <citation type="submission" date="2023-01" db="EMBL/GenBank/DDBJ databases">
        <title>Analysis of 21 Apiospora genomes using comparative genomics revels a genus with tremendous synthesis potential of carbohydrate active enzymes and secondary metabolites.</title>
        <authorList>
            <person name="Sorensen T."/>
        </authorList>
    </citation>
    <scope>NUCLEOTIDE SEQUENCE [LARGE SCALE GENOMIC DNA]</scope>
    <source>
        <strain evidence="1 2">CBS 83171</strain>
    </source>
</reference>
<sequence>MLPNNKKAIEAHGGAEASISFLASSLLVAEKTPEPAAPELVSRGGPPPTADTDFQLLLEAS</sequence>
<gene>
    <name evidence="1" type="ORF">PG996_008956</name>
</gene>
<evidence type="ECO:0000313" key="2">
    <source>
        <dbReference type="Proteomes" id="UP001446871"/>
    </source>
</evidence>